<dbReference type="EMBL" id="JACOOS010000017">
    <property type="protein sequence ID" value="MBC5678525.1"/>
    <property type="molecule type" value="Genomic_DNA"/>
</dbReference>
<dbReference type="Proteomes" id="UP000635828">
    <property type="component" value="Unassembled WGS sequence"/>
</dbReference>
<protein>
    <submittedName>
        <fullName evidence="1">Glycerol-3-phosphate responsive antiterminator</fullName>
    </submittedName>
</protein>
<accession>A0ABR7FTJ5</accession>
<gene>
    <name evidence="1" type="ORF">H8S22_13260</name>
</gene>
<dbReference type="PANTHER" id="PTHR35787:SF1">
    <property type="entry name" value="GLYCEROL UPTAKE OPERON ANTITERMINATOR REGULATORY PROTEIN"/>
    <property type="match status" value="1"/>
</dbReference>
<reference evidence="1 2" key="1">
    <citation type="submission" date="2020-08" db="EMBL/GenBank/DDBJ databases">
        <title>Genome public.</title>
        <authorList>
            <person name="Liu C."/>
            <person name="Sun Q."/>
        </authorList>
    </citation>
    <scope>NUCLEOTIDE SEQUENCE [LARGE SCALE GENOMIC DNA]</scope>
    <source>
        <strain evidence="1 2">NSJ-7</strain>
    </source>
</reference>
<name>A0ABR7FTJ5_9FIRM</name>
<comment type="caution">
    <text evidence="1">The sequence shown here is derived from an EMBL/GenBank/DDBJ whole genome shotgun (WGS) entry which is preliminary data.</text>
</comment>
<dbReference type="SUPFAM" id="SSF110391">
    <property type="entry name" value="GlpP-like"/>
    <property type="match status" value="1"/>
</dbReference>
<dbReference type="Pfam" id="PF04309">
    <property type="entry name" value="G3P_antiterm"/>
    <property type="match status" value="1"/>
</dbReference>
<evidence type="ECO:0000313" key="1">
    <source>
        <dbReference type="EMBL" id="MBC5678525.1"/>
    </source>
</evidence>
<organism evidence="1 2">
    <name type="scientific">Anaerostipes hominis</name>
    <name type="common">ex Liu et al. 2021</name>
    <dbReference type="NCBI Taxonomy" id="2763018"/>
    <lineage>
        <taxon>Bacteria</taxon>
        <taxon>Bacillati</taxon>
        <taxon>Bacillota</taxon>
        <taxon>Clostridia</taxon>
        <taxon>Lachnospirales</taxon>
        <taxon>Lachnospiraceae</taxon>
        <taxon>Anaerostipes</taxon>
    </lineage>
</organism>
<dbReference type="Gene3D" id="3.20.20.70">
    <property type="entry name" value="Aldolase class I"/>
    <property type="match status" value="1"/>
</dbReference>
<dbReference type="PIRSF" id="PIRSF016897">
    <property type="entry name" value="GlpP"/>
    <property type="match status" value="1"/>
</dbReference>
<sequence>MAKQEKLFGDCKFHIIPSIRELKYLKKALEGREEWILLSCCHIGNLRENVDICHRAGKKVIINHELVGGLGADRMAFQLLKNMYHIDGVMGTGNTKIGLISREKMKSIRRIVLSDSLSVEQVLRSMGDMDYDGIELRPAYYAVQYYNKFRAICNCSFVVGGFVNSEEILEKVYQAGFSGTMTSCVELWNHPLGGKEIL</sequence>
<evidence type="ECO:0000313" key="2">
    <source>
        <dbReference type="Proteomes" id="UP000635828"/>
    </source>
</evidence>
<dbReference type="InterPro" id="IPR006699">
    <property type="entry name" value="GlpP"/>
</dbReference>
<dbReference type="PANTHER" id="PTHR35787">
    <property type="entry name" value="GLYCEROL UPTAKE OPERON ANTITERMINATOR REGULATORY PROTEIN"/>
    <property type="match status" value="1"/>
</dbReference>
<proteinExistence type="predicted"/>
<dbReference type="InterPro" id="IPR013785">
    <property type="entry name" value="Aldolase_TIM"/>
</dbReference>
<dbReference type="RefSeq" id="WP_024728853.1">
    <property type="nucleotide sequence ID" value="NZ_JACOOS010000017.1"/>
</dbReference>
<keyword evidence="2" id="KW-1185">Reference proteome</keyword>